<dbReference type="Proteomes" id="UP000247903">
    <property type="component" value="Unassembled WGS sequence"/>
</dbReference>
<dbReference type="EMBL" id="QJHK01000004">
    <property type="protein sequence ID" value="PXY41631.1"/>
    <property type="molecule type" value="Genomic_DNA"/>
</dbReference>
<dbReference type="AlphaFoldDB" id="A0A2V4BRP1"/>
<feature type="chain" id="PRO_5016085500" description="Transglutaminase-like domain-containing protein" evidence="1">
    <location>
        <begin position="20"/>
        <end position="508"/>
    </location>
</feature>
<reference evidence="3 4" key="1">
    <citation type="submission" date="2018-05" db="EMBL/GenBank/DDBJ databases">
        <title>Flavobacterium sp. strain IMCC34759, incomplete genome.</title>
        <authorList>
            <person name="Joung Y."/>
            <person name="Cho J."/>
        </authorList>
    </citation>
    <scope>NUCLEOTIDE SEQUENCE [LARGE SCALE GENOMIC DNA]</scope>
    <source>
        <strain evidence="3 4">IMCC34759</strain>
    </source>
</reference>
<feature type="domain" description="Transglutaminase-like" evidence="2">
    <location>
        <begin position="192"/>
        <end position="252"/>
    </location>
</feature>
<gene>
    <name evidence="3" type="ORF">DMB65_06685</name>
</gene>
<evidence type="ECO:0000256" key="1">
    <source>
        <dbReference type="SAM" id="SignalP"/>
    </source>
</evidence>
<evidence type="ECO:0000313" key="4">
    <source>
        <dbReference type="Proteomes" id="UP000247903"/>
    </source>
</evidence>
<dbReference type="Pfam" id="PF01841">
    <property type="entry name" value="Transglut_core"/>
    <property type="match status" value="1"/>
</dbReference>
<comment type="caution">
    <text evidence="3">The sequence shown here is derived from an EMBL/GenBank/DDBJ whole genome shotgun (WGS) entry which is preliminary data.</text>
</comment>
<keyword evidence="1" id="KW-0732">Signal</keyword>
<protein>
    <recommendedName>
        <fullName evidence="2">Transglutaminase-like domain-containing protein</fullName>
    </recommendedName>
</protein>
<dbReference type="Gene3D" id="3.10.620.30">
    <property type="match status" value="1"/>
</dbReference>
<dbReference type="OrthoDB" id="679512at2"/>
<evidence type="ECO:0000313" key="3">
    <source>
        <dbReference type="EMBL" id="PXY41631.1"/>
    </source>
</evidence>
<dbReference type="RefSeq" id="WP_110305875.1">
    <property type="nucleotide sequence ID" value="NZ_QJHK01000004.1"/>
</dbReference>
<proteinExistence type="predicted"/>
<keyword evidence="4" id="KW-1185">Reference proteome</keyword>
<accession>A0A2V4BRP1</accession>
<dbReference type="PANTHER" id="PTHR35532">
    <property type="entry name" value="SIMILAR TO POLYHYDROXYALKANOATE DEPOLYMERASE"/>
    <property type="match status" value="1"/>
</dbReference>
<dbReference type="PANTHER" id="PTHR35532:SF5">
    <property type="entry name" value="CARBOHYDRATE-BINDING DOMAIN-CONTAINING PROTEIN"/>
    <property type="match status" value="1"/>
</dbReference>
<organism evidence="3 4">
    <name type="scientific">Flavobacterium cheongpyeongense</name>
    <dbReference type="NCBI Taxonomy" id="2212651"/>
    <lineage>
        <taxon>Bacteria</taxon>
        <taxon>Pseudomonadati</taxon>
        <taxon>Bacteroidota</taxon>
        <taxon>Flavobacteriia</taxon>
        <taxon>Flavobacteriales</taxon>
        <taxon>Flavobacteriaceae</taxon>
        <taxon>Flavobacterium</taxon>
    </lineage>
</organism>
<dbReference type="InterPro" id="IPR038765">
    <property type="entry name" value="Papain-like_cys_pep_sf"/>
</dbReference>
<sequence length="508" mass="59268">MKNLIIFLLIFFISPNCFCQQNKNTLKQTIKNYPELEAVIKHYKKKDDNEKLKAVNFLIANIGTKGSFIYDLVDNNEKSVGYNISNFKDEMDEKKWLDSITAVRGKLHEKETFLPDSKYITAQFLINNIDKAFEVREKSPFCKDLTDAEFYEYILPYRVSTEKLENWSDQVLNDLSQAQKDSVYSFTTVLAATSYINKIYQKRFQFGGNRYFKEKKVRSYSELLKDKSGKCNDMCNLMIFALRALGIPSGFDGIQYKRASNDVGHDWCFILDTKTKKNYPFDALSDNGPGFFNLPYKNAPKVMRKQFALVSVNSIKNDKSIIHPNLFEDNSLDVTSEYFETTNLTFPLEKKYQEPVYLSIWNNGWWKPVDYFYNPNQATVAFNNVSKDNLYCLTKYRYFTTEQASEPFIINKLGEIKHINSLASKKEINLNGYKNKELKNAKNNAKILDFENKTSICQKIVEENSKKDEWIMTSTTNLQTNTLYHFTDETNKINKIFLLKNDGSVDWY</sequence>
<name>A0A2V4BRP1_9FLAO</name>
<dbReference type="InterPro" id="IPR002931">
    <property type="entry name" value="Transglutaminase-like"/>
</dbReference>
<dbReference type="SUPFAM" id="SSF54001">
    <property type="entry name" value="Cysteine proteinases"/>
    <property type="match status" value="1"/>
</dbReference>
<evidence type="ECO:0000259" key="2">
    <source>
        <dbReference type="Pfam" id="PF01841"/>
    </source>
</evidence>
<feature type="signal peptide" evidence="1">
    <location>
        <begin position="1"/>
        <end position="19"/>
    </location>
</feature>